<dbReference type="InterPro" id="IPR022137">
    <property type="entry name" value="Znf_prot_DUF3669"/>
</dbReference>
<evidence type="ECO:0000313" key="4">
    <source>
        <dbReference type="Proteomes" id="UP001146351"/>
    </source>
</evidence>
<evidence type="ECO:0000259" key="2">
    <source>
        <dbReference type="Pfam" id="PF12417"/>
    </source>
</evidence>
<evidence type="ECO:0000256" key="1">
    <source>
        <dbReference type="SAM" id="Coils"/>
    </source>
</evidence>
<feature type="coiled-coil region" evidence="1">
    <location>
        <begin position="482"/>
        <end position="509"/>
    </location>
</feature>
<keyword evidence="1" id="KW-0175">Coiled coil</keyword>
<evidence type="ECO:0000313" key="3">
    <source>
        <dbReference type="EMBL" id="KAJ5180686.1"/>
    </source>
</evidence>
<comment type="caution">
    <text evidence="3">The sequence shown here is derived from an EMBL/GenBank/DDBJ whole genome shotgun (WGS) entry which is preliminary data.</text>
</comment>
<accession>A0A9W9LWI1</accession>
<dbReference type="Pfam" id="PF12417">
    <property type="entry name" value="DUF3669"/>
    <property type="match status" value="2"/>
</dbReference>
<name>A0A9W9LWI1_9EURO</name>
<reference evidence="3" key="2">
    <citation type="journal article" date="2023" name="IMA Fungus">
        <title>Comparative genomic study of the Penicillium genus elucidates a diverse pangenome and 15 lateral gene transfer events.</title>
        <authorList>
            <person name="Petersen C."/>
            <person name="Sorensen T."/>
            <person name="Nielsen M.R."/>
            <person name="Sondergaard T.E."/>
            <person name="Sorensen J.L."/>
            <person name="Fitzpatrick D.A."/>
            <person name="Frisvad J.C."/>
            <person name="Nielsen K.L."/>
        </authorList>
    </citation>
    <scope>NUCLEOTIDE SEQUENCE</scope>
    <source>
        <strain evidence="3">IBT 21917</strain>
    </source>
</reference>
<organism evidence="3 4">
    <name type="scientific">Penicillium capsulatum</name>
    <dbReference type="NCBI Taxonomy" id="69766"/>
    <lineage>
        <taxon>Eukaryota</taxon>
        <taxon>Fungi</taxon>
        <taxon>Dikarya</taxon>
        <taxon>Ascomycota</taxon>
        <taxon>Pezizomycotina</taxon>
        <taxon>Eurotiomycetes</taxon>
        <taxon>Eurotiomycetidae</taxon>
        <taxon>Eurotiales</taxon>
        <taxon>Aspergillaceae</taxon>
        <taxon>Penicillium</taxon>
    </lineage>
</organism>
<proteinExistence type="predicted"/>
<protein>
    <recommendedName>
        <fullName evidence="2">DUF3669 domain-containing protein</fullName>
    </recommendedName>
</protein>
<keyword evidence="4" id="KW-1185">Reference proteome</keyword>
<dbReference type="EMBL" id="JAPQKO010000002">
    <property type="protein sequence ID" value="KAJ5180686.1"/>
    <property type="molecule type" value="Genomic_DNA"/>
</dbReference>
<sequence length="669" mass="77510">MEKRDIATLRNIGQGFSSTVWAPEEGPILKREDGGPYRSLKNDFEMHRRILQHLEKLPYLRLKVQIPACFEFISVENQTWWYENHQKFPTGYRTPCNLIQSQRIPPFPEAIRQIIIQNFCPPQLISEISASLPNKDCLIRPYLGRRRRQRPRPDSTSRFTPFSLRNFPLHLDQMELLGISTGEIHQYARLMAETLAMMHWIIEIDGNDIEFVLAPPANANKATHFRNGLEIVSRVLQVHSMWVLDFDLCRQMAMDSKGVQQAATAFWRNDPYYPRPGKAYSTDISLWTVFRQHYIQTSKEFIDISIDKPLEAERRRGLSKQTVFDEIGVGSVGKVFGQLASPWAFKVLLLDRTEKLWNNYIMRLRIQYSFDALGEMAGLVEVPRVAWFADKSSTFWEENLDLFPDESTFPRRPREVLCMERVFPLPEKIRHALIDVFCSPVNSSKAKATPANKDCLVRLLLGRKRYGASRPGGSMFFSLRNFKLHVDQIQELELDAEEYARNMADALAVLHWHTKVDAMDIEFVLGSTPLDRNSVRRALPLKDIERLVPGSSTYEHTINANSEFKKRTVSLWILDFDACSSISMDEPGLRQAVKAFFGTDPFCPRPYSQDTYSQNLWAVFSERYITTGRRVSNGQTWQGLPARFVQSVIDELMPRDKSIRPDSTMRRWR</sequence>
<dbReference type="OrthoDB" id="2993351at2759"/>
<feature type="domain" description="DUF3669" evidence="2">
    <location>
        <begin position="571"/>
        <end position="633"/>
    </location>
</feature>
<reference evidence="3" key="1">
    <citation type="submission" date="2022-11" db="EMBL/GenBank/DDBJ databases">
        <authorList>
            <person name="Petersen C."/>
        </authorList>
    </citation>
    <scope>NUCLEOTIDE SEQUENCE</scope>
    <source>
        <strain evidence="3">IBT 21917</strain>
    </source>
</reference>
<feature type="domain" description="DUF3669" evidence="2">
    <location>
        <begin position="241"/>
        <end position="302"/>
    </location>
</feature>
<gene>
    <name evidence="3" type="ORF">N7492_003896</name>
</gene>
<dbReference type="AlphaFoldDB" id="A0A9W9LWI1"/>
<dbReference type="PANTHER" id="PTHR40780:SF3">
    <property type="entry name" value="DUF3669 DOMAIN-CONTAINING PROTEIN"/>
    <property type="match status" value="1"/>
</dbReference>
<dbReference type="PANTHER" id="PTHR40780">
    <property type="entry name" value="DUF3669 DOMAIN-CONTAINING PROTEIN"/>
    <property type="match status" value="1"/>
</dbReference>
<dbReference type="Proteomes" id="UP001146351">
    <property type="component" value="Unassembled WGS sequence"/>
</dbReference>